<comment type="caution">
    <text evidence="1">The sequence shown here is derived from an EMBL/GenBank/DDBJ whole genome shotgun (WGS) entry which is preliminary data.</text>
</comment>
<protein>
    <recommendedName>
        <fullName evidence="2">Sulfotransferase domain-containing protein</fullName>
    </recommendedName>
</protein>
<accession>A0A0F9TWD1</accession>
<dbReference type="EMBL" id="LAZR01000160">
    <property type="protein sequence ID" value="KKN85305.1"/>
    <property type="molecule type" value="Genomic_DNA"/>
</dbReference>
<evidence type="ECO:0008006" key="2">
    <source>
        <dbReference type="Google" id="ProtNLM"/>
    </source>
</evidence>
<sequence length="291" mass="32658">MQLILHTGGHYTEEDRLLKSLQSNHDLLTQAGTHTPSPSTYRGLFRDTLNAMHKSSAADGARDVLLDAVMGESDADRVIFSDANFFRTPATAVVEGMLYPAAPVRMMRMAQLFPDDELQIFMGIRNPATLLPVLYDVAADKSPTQFWGDKDPLDVRWSDTLGLLRDSAPEINITVWCNEDAPLIWGHIMRDMAGLPATTPLKGEFDLLETIMRPEGMKRFTSYLAAHPEITAAQHQRVIAAFLDKYAIDDALEEELDMPDWTEELVEDMTEVYDEDLARIQEIPGVRVILP</sequence>
<organism evidence="1">
    <name type="scientific">marine sediment metagenome</name>
    <dbReference type="NCBI Taxonomy" id="412755"/>
    <lineage>
        <taxon>unclassified sequences</taxon>
        <taxon>metagenomes</taxon>
        <taxon>ecological metagenomes</taxon>
    </lineage>
</organism>
<reference evidence="1" key="1">
    <citation type="journal article" date="2015" name="Nature">
        <title>Complex archaea that bridge the gap between prokaryotes and eukaryotes.</title>
        <authorList>
            <person name="Spang A."/>
            <person name="Saw J.H."/>
            <person name="Jorgensen S.L."/>
            <person name="Zaremba-Niedzwiedzka K."/>
            <person name="Martijn J."/>
            <person name="Lind A.E."/>
            <person name="van Eijk R."/>
            <person name="Schleper C."/>
            <person name="Guy L."/>
            <person name="Ettema T.J."/>
        </authorList>
    </citation>
    <scope>NUCLEOTIDE SEQUENCE</scope>
</reference>
<name>A0A0F9TWD1_9ZZZZ</name>
<gene>
    <name evidence="1" type="ORF">LCGC14_0279620</name>
</gene>
<dbReference type="AlphaFoldDB" id="A0A0F9TWD1"/>
<evidence type="ECO:0000313" key="1">
    <source>
        <dbReference type="EMBL" id="KKN85305.1"/>
    </source>
</evidence>
<proteinExistence type="predicted"/>